<comment type="subcellular location">
    <subcellularLocation>
        <location evidence="1">Nucleus</location>
    </subcellularLocation>
</comment>
<evidence type="ECO:0000256" key="2">
    <source>
        <dbReference type="ARBA" id="ARBA00022723"/>
    </source>
</evidence>
<dbReference type="GO" id="GO:0005634">
    <property type="term" value="C:nucleus"/>
    <property type="evidence" value="ECO:0007669"/>
    <property type="project" value="UniProtKB-SubCell"/>
</dbReference>
<dbReference type="InterPro" id="IPR007219">
    <property type="entry name" value="XnlR_reg_dom"/>
</dbReference>
<proteinExistence type="predicted"/>
<evidence type="ECO:0000256" key="1">
    <source>
        <dbReference type="ARBA" id="ARBA00004123"/>
    </source>
</evidence>
<keyword evidence="3" id="KW-0238">DNA-binding</keyword>
<keyword evidence="4" id="KW-0539">Nucleus</keyword>
<dbReference type="OrthoDB" id="2991431at2759"/>
<evidence type="ECO:0000256" key="4">
    <source>
        <dbReference type="ARBA" id="ARBA00023242"/>
    </source>
</evidence>
<dbReference type="GO" id="GO:0003677">
    <property type="term" value="F:DNA binding"/>
    <property type="evidence" value="ECO:0007669"/>
    <property type="project" value="UniProtKB-KW"/>
</dbReference>
<dbReference type="EMBL" id="JACAZH010000027">
    <property type="protein sequence ID" value="KAF7341688.1"/>
    <property type="molecule type" value="Genomic_DNA"/>
</dbReference>
<dbReference type="InterPro" id="IPR050987">
    <property type="entry name" value="AtrR-like"/>
</dbReference>
<dbReference type="CDD" id="cd12148">
    <property type="entry name" value="fungal_TF_MHR"/>
    <property type="match status" value="1"/>
</dbReference>
<evidence type="ECO:0000313" key="7">
    <source>
        <dbReference type="Proteomes" id="UP000623467"/>
    </source>
</evidence>
<dbReference type="GO" id="GO:0006351">
    <property type="term" value="P:DNA-templated transcription"/>
    <property type="evidence" value="ECO:0007669"/>
    <property type="project" value="InterPro"/>
</dbReference>
<dbReference type="GO" id="GO:0003700">
    <property type="term" value="F:DNA-binding transcription factor activity"/>
    <property type="evidence" value="ECO:0007669"/>
    <property type="project" value="InterPro"/>
</dbReference>
<dbReference type="Pfam" id="PF04082">
    <property type="entry name" value="Fungal_trans"/>
    <property type="match status" value="1"/>
</dbReference>
<feature type="domain" description="Xylanolytic transcriptional activator regulatory" evidence="5">
    <location>
        <begin position="251"/>
        <end position="343"/>
    </location>
</feature>
<dbReference type="SMART" id="SM00906">
    <property type="entry name" value="Fungal_trans"/>
    <property type="match status" value="1"/>
</dbReference>
<gene>
    <name evidence="6" type="ORF">MSAN_02067200</name>
</gene>
<accession>A0A8H6XHM8</accession>
<dbReference type="AlphaFoldDB" id="A0A8H6XHM8"/>
<reference evidence="6" key="1">
    <citation type="submission" date="2020-05" db="EMBL/GenBank/DDBJ databases">
        <title>Mycena genomes resolve the evolution of fungal bioluminescence.</title>
        <authorList>
            <person name="Tsai I.J."/>
        </authorList>
    </citation>
    <scope>NUCLEOTIDE SEQUENCE</scope>
    <source>
        <strain evidence="6">160909Yilan</strain>
    </source>
</reference>
<comment type="caution">
    <text evidence="6">The sequence shown here is derived from an EMBL/GenBank/DDBJ whole genome shotgun (WGS) entry which is preliminary data.</text>
</comment>
<protein>
    <submittedName>
        <fullName evidence="6">Zn(2)-C6 fungal-type domain-containing protein</fullName>
    </submittedName>
</protein>
<name>A0A8H6XHM8_9AGAR</name>
<dbReference type="PANTHER" id="PTHR46910">
    <property type="entry name" value="TRANSCRIPTION FACTOR PDR1"/>
    <property type="match status" value="1"/>
</dbReference>
<sequence>MWHVYTRETNFSESDSDLVNALQSRLETAEASLRQIQAVLPPLFKKVIQSMDKPLAPPHPADSEFIDIVDSFKTLSLDSNSASDPGFQGKSSAAMLVKAAVEVKTGGEHSSSRSNLDVPQHRLNGLRIISSHNLTFPAHHLMPSLISLYFNNVNSFLPILHRPTFNQRLNEQLHIVDNGFGTILLLVCALGSLYLTGSTEPTLDGGKLAWECYDQVELCGHSLRGPPTLYDIQAYCLATQFLHCSSGPRSAWVIAGFGLRLAQDVGFHRDRFNGRTISVDEELEKRVFWQVVIVLSLPLIQSTCRRCRSLLYLDTQLSGGLGRSAVHDPVELDVALPHELPSEYDAVYWRTSGLGPQPPEKPSTLAFFNCLINLYRLLHFSLRALYTTHVNQMRMESAKSLGSIAAELDSALDNWFSTIPEHLVLHPERPDALFFDQSAVLLCVGYYTRIILHRPFILGLSLSIPSVGQSNSRAPTICAEAARACIRVADIQQRKRPNNPLIFSQNPIFTAAMILLLNQSEAGNLPADLAFISTAIDIFKNQQRFWPSSGFFIMVLERLTASNLPSLKHLHDVPRDSCVANTHERIMAPLQSDSPFRAASSLVVPATSEGLASMLNATPNSQLSDVMIPPAFVGDEEILPRRAHRPCVIPRGG</sequence>
<dbReference type="Proteomes" id="UP000623467">
    <property type="component" value="Unassembled WGS sequence"/>
</dbReference>
<evidence type="ECO:0000256" key="3">
    <source>
        <dbReference type="ARBA" id="ARBA00023125"/>
    </source>
</evidence>
<dbReference type="PANTHER" id="PTHR46910:SF3">
    <property type="entry name" value="HALOTOLERANCE PROTEIN 9-RELATED"/>
    <property type="match status" value="1"/>
</dbReference>
<dbReference type="GO" id="GO:0008270">
    <property type="term" value="F:zinc ion binding"/>
    <property type="evidence" value="ECO:0007669"/>
    <property type="project" value="InterPro"/>
</dbReference>
<keyword evidence="2" id="KW-0479">Metal-binding</keyword>
<evidence type="ECO:0000313" key="6">
    <source>
        <dbReference type="EMBL" id="KAF7341688.1"/>
    </source>
</evidence>
<evidence type="ECO:0000259" key="5">
    <source>
        <dbReference type="SMART" id="SM00906"/>
    </source>
</evidence>
<keyword evidence="7" id="KW-1185">Reference proteome</keyword>
<organism evidence="6 7">
    <name type="scientific">Mycena sanguinolenta</name>
    <dbReference type="NCBI Taxonomy" id="230812"/>
    <lineage>
        <taxon>Eukaryota</taxon>
        <taxon>Fungi</taxon>
        <taxon>Dikarya</taxon>
        <taxon>Basidiomycota</taxon>
        <taxon>Agaricomycotina</taxon>
        <taxon>Agaricomycetes</taxon>
        <taxon>Agaricomycetidae</taxon>
        <taxon>Agaricales</taxon>
        <taxon>Marasmiineae</taxon>
        <taxon>Mycenaceae</taxon>
        <taxon>Mycena</taxon>
    </lineage>
</organism>